<dbReference type="Proteomes" id="UP000539538">
    <property type="component" value="Unassembled WGS sequence"/>
</dbReference>
<name>A0ABR6KZP3_9HYPH</name>
<gene>
    <name evidence="1" type="ORF">GGQ99_000968</name>
</gene>
<organism evidence="1 2">
    <name type="scientific">Aminobacter niigataensis</name>
    <dbReference type="NCBI Taxonomy" id="83265"/>
    <lineage>
        <taxon>Bacteria</taxon>
        <taxon>Pseudomonadati</taxon>
        <taxon>Pseudomonadota</taxon>
        <taxon>Alphaproteobacteria</taxon>
        <taxon>Hyphomicrobiales</taxon>
        <taxon>Phyllobacteriaceae</taxon>
        <taxon>Aminobacter</taxon>
    </lineage>
</organism>
<comment type="caution">
    <text evidence="1">The sequence shown here is derived from an EMBL/GenBank/DDBJ whole genome shotgun (WGS) entry which is preliminary data.</text>
</comment>
<sequence length="127" mass="14007">MSGPFAFPTDAMDLDKMLESIGGLGWDGLKQQNAPAKVSDRFEPDDQLKIMMFAFSQTAEGRQLFEWIADLTFRAPYPHVGNTRDSAWLAAKAHEARSAVGLAVMQAIADGEKILNNKRSQAHEKPS</sequence>
<accession>A0ABR6KZP3</accession>
<keyword evidence="2" id="KW-1185">Reference proteome</keyword>
<evidence type="ECO:0000313" key="1">
    <source>
        <dbReference type="EMBL" id="MBB4649246.1"/>
    </source>
</evidence>
<proteinExistence type="predicted"/>
<reference evidence="1 2" key="1">
    <citation type="submission" date="2020-08" db="EMBL/GenBank/DDBJ databases">
        <title>Genomic Encyclopedia of Type Strains, Phase IV (KMG-IV): sequencing the most valuable type-strain genomes for metagenomic binning, comparative biology and taxonomic classification.</title>
        <authorList>
            <person name="Goeker M."/>
        </authorList>
    </citation>
    <scope>NUCLEOTIDE SEQUENCE [LARGE SCALE GENOMIC DNA]</scope>
    <source>
        <strain evidence="1 2">DSM 7050</strain>
    </source>
</reference>
<protein>
    <submittedName>
        <fullName evidence="1">Uncharacterized protein</fullName>
    </submittedName>
</protein>
<evidence type="ECO:0000313" key="2">
    <source>
        <dbReference type="Proteomes" id="UP000539538"/>
    </source>
</evidence>
<dbReference type="EMBL" id="JACHOT010000001">
    <property type="protein sequence ID" value="MBB4649246.1"/>
    <property type="molecule type" value="Genomic_DNA"/>
</dbReference>
<dbReference type="RefSeq" id="WP_183261045.1">
    <property type="nucleotide sequence ID" value="NZ_BAAAVZ010000008.1"/>
</dbReference>